<sequence length="212" mass="22148">MERKLRYVWWFVLVALVIIAIWKLFLPHGTYAYVQKSDSSREIVVYVAGAVESPGLVHLAPDARLDDALKQVQLLPEANLENMNPAEKLKDGQKVTVPFKAVVAPLDPATGNSSGMGGVGSPSAAATAAATAAAAPAPATGTSVSVDGKININTAGAAELDKLSGIGPALAERIIQYRTENGLFARAEDLQNVSGIGPKTFEKMAAQVTVGP</sequence>
<dbReference type="InterPro" id="IPR004509">
    <property type="entry name" value="Competence_ComEA_HhH"/>
</dbReference>
<dbReference type="SMART" id="SM00278">
    <property type="entry name" value="HhH1"/>
    <property type="match status" value="2"/>
</dbReference>
<dbReference type="OrthoDB" id="9790239at2"/>
<evidence type="ECO:0000313" key="4">
    <source>
        <dbReference type="Proteomes" id="UP000198656"/>
    </source>
</evidence>
<dbReference type="Proteomes" id="UP000198656">
    <property type="component" value="Unassembled WGS sequence"/>
</dbReference>
<feature type="domain" description="Helix-hairpin-helix DNA-binding motif class 1" evidence="2">
    <location>
        <begin position="158"/>
        <end position="177"/>
    </location>
</feature>
<dbReference type="Pfam" id="PF12836">
    <property type="entry name" value="HHH_3"/>
    <property type="match status" value="1"/>
</dbReference>
<accession>A0A1G7SD74</accession>
<protein>
    <submittedName>
        <fullName evidence="3">Competence protein ComEA</fullName>
    </submittedName>
</protein>
<organism evidence="3 4">
    <name type="scientific">Desulfosporosinus hippei DSM 8344</name>
    <dbReference type="NCBI Taxonomy" id="1121419"/>
    <lineage>
        <taxon>Bacteria</taxon>
        <taxon>Bacillati</taxon>
        <taxon>Bacillota</taxon>
        <taxon>Clostridia</taxon>
        <taxon>Eubacteriales</taxon>
        <taxon>Desulfitobacteriaceae</taxon>
        <taxon>Desulfosporosinus</taxon>
    </lineage>
</organism>
<dbReference type="PANTHER" id="PTHR21180:SF32">
    <property type="entry name" value="ENDONUCLEASE_EXONUCLEASE_PHOSPHATASE FAMILY DOMAIN-CONTAINING PROTEIN 1"/>
    <property type="match status" value="1"/>
</dbReference>
<dbReference type="GO" id="GO:0015627">
    <property type="term" value="C:type II protein secretion system complex"/>
    <property type="evidence" value="ECO:0007669"/>
    <property type="project" value="TreeGrafter"/>
</dbReference>
<evidence type="ECO:0000256" key="1">
    <source>
        <dbReference type="SAM" id="Phobius"/>
    </source>
</evidence>
<gene>
    <name evidence="3" type="ORF">SAMN05443529_101360</name>
</gene>
<name>A0A1G7SD74_9FIRM</name>
<dbReference type="GO" id="GO:0015628">
    <property type="term" value="P:protein secretion by the type II secretion system"/>
    <property type="evidence" value="ECO:0007669"/>
    <property type="project" value="TreeGrafter"/>
</dbReference>
<keyword evidence="1" id="KW-0812">Transmembrane</keyword>
<keyword evidence="1" id="KW-0472">Membrane</keyword>
<keyword evidence="1" id="KW-1133">Transmembrane helix</keyword>
<evidence type="ECO:0000259" key="2">
    <source>
        <dbReference type="SMART" id="SM00278"/>
    </source>
</evidence>
<dbReference type="PANTHER" id="PTHR21180">
    <property type="entry name" value="ENDONUCLEASE/EXONUCLEASE/PHOSPHATASE FAMILY DOMAIN-CONTAINING PROTEIN 1"/>
    <property type="match status" value="1"/>
</dbReference>
<dbReference type="SUPFAM" id="SSF47781">
    <property type="entry name" value="RuvA domain 2-like"/>
    <property type="match status" value="1"/>
</dbReference>
<dbReference type="GO" id="GO:0003677">
    <property type="term" value="F:DNA binding"/>
    <property type="evidence" value="ECO:0007669"/>
    <property type="project" value="InterPro"/>
</dbReference>
<dbReference type="InterPro" id="IPR051675">
    <property type="entry name" value="Endo/Exo/Phosphatase_dom_1"/>
</dbReference>
<dbReference type="InterPro" id="IPR003583">
    <property type="entry name" value="Hlx-hairpin-Hlx_DNA-bd_motif"/>
</dbReference>
<reference evidence="4" key="1">
    <citation type="submission" date="2016-10" db="EMBL/GenBank/DDBJ databases">
        <authorList>
            <person name="Varghese N."/>
            <person name="Submissions S."/>
        </authorList>
    </citation>
    <scope>NUCLEOTIDE SEQUENCE [LARGE SCALE GENOMIC DNA]</scope>
    <source>
        <strain evidence="4">DSM 8344</strain>
    </source>
</reference>
<evidence type="ECO:0000313" key="3">
    <source>
        <dbReference type="EMBL" id="SDG20978.1"/>
    </source>
</evidence>
<dbReference type="RefSeq" id="WP_092329068.1">
    <property type="nucleotide sequence ID" value="NZ_FNCP01000001.1"/>
</dbReference>
<feature type="domain" description="Helix-hairpin-helix DNA-binding motif class 1" evidence="2">
    <location>
        <begin position="188"/>
        <end position="207"/>
    </location>
</feature>
<keyword evidence="4" id="KW-1185">Reference proteome</keyword>
<dbReference type="STRING" id="1121419.SAMN05443529_101360"/>
<dbReference type="InterPro" id="IPR010994">
    <property type="entry name" value="RuvA_2-like"/>
</dbReference>
<dbReference type="Gene3D" id="1.10.150.320">
    <property type="entry name" value="Photosystem II 12 kDa extrinsic protein"/>
    <property type="match status" value="1"/>
</dbReference>
<dbReference type="EMBL" id="FNCP01000001">
    <property type="protein sequence ID" value="SDG20978.1"/>
    <property type="molecule type" value="Genomic_DNA"/>
</dbReference>
<dbReference type="GO" id="GO:0006281">
    <property type="term" value="P:DNA repair"/>
    <property type="evidence" value="ECO:0007669"/>
    <property type="project" value="InterPro"/>
</dbReference>
<proteinExistence type="predicted"/>
<feature type="transmembrane region" description="Helical" evidence="1">
    <location>
        <begin position="7"/>
        <end position="26"/>
    </location>
</feature>
<dbReference type="AlphaFoldDB" id="A0A1G7SD74"/>
<dbReference type="NCBIfam" id="TIGR00426">
    <property type="entry name" value="competence protein ComEA helix-hairpin-helix repeat region"/>
    <property type="match status" value="1"/>
</dbReference>